<dbReference type="RefSeq" id="WP_094238246.1">
    <property type="nucleotide sequence ID" value="NZ_CP022657.1"/>
</dbReference>
<keyword evidence="6 7" id="KW-0472">Membrane</keyword>
<dbReference type="InterPro" id="IPR037185">
    <property type="entry name" value="EmrE-like"/>
</dbReference>
<evidence type="ECO:0000259" key="8">
    <source>
        <dbReference type="Pfam" id="PF00892"/>
    </source>
</evidence>
<feature type="transmembrane region" description="Helical" evidence="7">
    <location>
        <begin position="77"/>
        <end position="98"/>
    </location>
</feature>
<dbReference type="PANTHER" id="PTHR32322:SF18">
    <property type="entry name" value="S-ADENOSYLMETHIONINE_S-ADENOSYLHOMOCYSTEINE TRANSPORTER"/>
    <property type="match status" value="1"/>
</dbReference>
<organism evidence="9 10">
    <name type="scientific">Tumebacillus algifaecis</name>
    <dbReference type="NCBI Taxonomy" id="1214604"/>
    <lineage>
        <taxon>Bacteria</taxon>
        <taxon>Bacillati</taxon>
        <taxon>Bacillota</taxon>
        <taxon>Bacilli</taxon>
        <taxon>Bacillales</taxon>
        <taxon>Alicyclobacillaceae</taxon>
        <taxon>Tumebacillus</taxon>
    </lineage>
</organism>
<feature type="transmembrane region" description="Helical" evidence="7">
    <location>
        <begin position="41"/>
        <end position="61"/>
    </location>
</feature>
<sequence>MEKNVRAEGQTSIYLLLLLVPLFWGGAFGASKHVLSEIPPFVTATLRFGLAGLILVGWLTLKKGWDLKLLKERWKGLLLLSLTGIFGYNAFFFMGLQFTSATNGSLVVAMNPVSTTLAAVIFLGEAWSRRLGLGMALSLCGLLVVITGGSWETIRTMSFNTGDIMLLGSVASWSIYSATGKVLLKGMSSLFVTTVTTVAGAIALFVASLFEGGWAKVPDLSMQAMVELVYMAVFASVIAFVVWNLGIQRIGASRTSAYVNLVPICATTIAVLLYGEQVTWAHAVGVMLTVSGVLITTRSPSQQKVASVRENV</sequence>
<keyword evidence="3" id="KW-1003">Cell membrane</keyword>
<dbReference type="SUPFAM" id="SSF103481">
    <property type="entry name" value="Multidrug resistance efflux transporter EmrE"/>
    <property type="match status" value="2"/>
</dbReference>
<dbReference type="GO" id="GO:0005886">
    <property type="term" value="C:plasma membrane"/>
    <property type="evidence" value="ECO:0007669"/>
    <property type="project" value="UniProtKB-SubCell"/>
</dbReference>
<name>A0A223D6N4_9BACL</name>
<feature type="transmembrane region" description="Helical" evidence="7">
    <location>
        <begin position="190"/>
        <end position="210"/>
    </location>
</feature>
<feature type="transmembrane region" description="Helical" evidence="7">
    <location>
        <begin position="12"/>
        <end position="29"/>
    </location>
</feature>
<keyword evidence="5 7" id="KW-1133">Transmembrane helix</keyword>
<dbReference type="Gene3D" id="1.10.3730.20">
    <property type="match status" value="1"/>
</dbReference>
<comment type="similarity">
    <text evidence="2">Belongs to the EamA transporter family.</text>
</comment>
<keyword evidence="10" id="KW-1185">Reference proteome</keyword>
<evidence type="ECO:0000256" key="3">
    <source>
        <dbReference type="ARBA" id="ARBA00022475"/>
    </source>
</evidence>
<feature type="transmembrane region" description="Helical" evidence="7">
    <location>
        <begin position="131"/>
        <end position="151"/>
    </location>
</feature>
<evidence type="ECO:0000313" key="10">
    <source>
        <dbReference type="Proteomes" id="UP000214688"/>
    </source>
</evidence>
<proteinExistence type="inferred from homology"/>
<feature type="transmembrane region" description="Helical" evidence="7">
    <location>
        <begin position="280"/>
        <end position="297"/>
    </location>
</feature>
<keyword evidence="4 7" id="KW-0812">Transmembrane</keyword>
<evidence type="ECO:0000256" key="7">
    <source>
        <dbReference type="SAM" id="Phobius"/>
    </source>
</evidence>
<dbReference type="AlphaFoldDB" id="A0A223D6N4"/>
<evidence type="ECO:0000313" key="9">
    <source>
        <dbReference type="EMBL" id="ASS77024.1"/>
    </source>
</evidence>
<accession>A0A223D6N4</accession>
<evidence type="ECO:0000256" key="4">
    <source>
        <dbReference type="ARBA" id="ARBA00022692"/>
    </source>
</evidence>
<feature type="transmembrane region" description="Helical" evidence="7">
    <location>
        <begin position="257"/>
        <end position="274"/>
    </location>
</feature>
<feature type="transmembrane region" description="Helical" evidence="7">
    <location>
        <begin position="222"/>
        <end position="245"/>
    </location>
</feature>
<evidence type="ECO:0000256" key="6">
    <source>
        <dbReference type="ARBA" id="ARBA00023136"/>
    </source>
</evidence>
<dbReference type="InterPro" id="IPR000620">
    <property type="entry name" value="EamA_dom"/>
</dbReference>
<dbReference type="KEGG" id="tab:CIG75_20370"/>
<feature type="domain" description="EamA" evidence="8">
    <location>
        <begin position="12"/>
        <end position="146"/>
    </location>
</feature>
<protein>
    <submittedName>
        <fullName evidence="9">EamA family transporter</fullName>
    </submittedName>
</protein>
<dbReference type="Proteomes" id="UP000214688">
    <property type="component" value="Chromosome"/>
</dbReference>
<dbReference type="InterPro" id="IPR050638">
    <property type="entry name" value="AA-Vitamin_Transporters"/>
</dbReference>
<evidence type="ECO:0000256" key="5">
    <source>
        <dbReference type="ARBA" id="ARBA00022989"/>
    </source>
</evidence>
<feature type="transmembrane region" description="Helical" evidence="7">
    <location>
        <begin position="157"/>
        <end position="178"/>
    </location>
</feature>
<comment type="subcellular location">
    <subcellularLocation>
        <location evidence="1">Cell membrane</location>
        <topology evidence="1">Multi-pass membrane protein</topology>
    </subcellularLocation>
</comment>
<feature type="domain" description="EamA" evidence="8">
    <location>
        <begin position="161"/>
        <end position="297"/>
    </location>
</feature>
<dbReference type="PANTHER" id="PTHR32322">
    <property type="entry name" value="INNER MEMBRANE TRANSPORTER"/>
    <property type="match status" value="1"/>
</dbReference>
<evidence type="ECO:0000256" key="1">
    <source>
        <dbReference type="ARBA" id="ARBA00004651"/>
    </source>
</evidence>
<dbReference type="Pfam" id="PF00892">
    <property type="entry name" value="EamA"/>
    <property type="match status" value="2"/>
</dbReference>
<gene>
    <name evidence="9" type="ORF">CIG75_20370</name>
</gene>
<evidence type="ECO:0000256" key="2">
    <source>
        <dbReference type="ARBA" id="ARBA00007362"/>
    </source>
</evidence>
<reference evidence="9 10" key="1">
    <citation type="journal article" date="2015" name="Int. J. Syst. Evol. Microbiol.">
        <title>Tumebacillus algifaecis sp. nov., isolated from decomposing algal scum.</title>
        <authorList>
            <person name="Wu Y.F."/>
            <person name="Zhang B."/>
            <person name="Xing P."/>
            <person name="Wu Q.L."/>
            <person name="Liu S.J."/>
        </authorList>
    </citation>
    <scope>NUCLEOTIDE SEQUENCE [LARGE SCALE GENOMIC DNA]</scope>
    <source>
        <strain evidence="9 10">THMBR28</strain>
    </source>
</reference>
<feature type="transmembrane region" description="Helical" evidence="7">
    <location>
        <begin position="104"/>
        <end position="124"/>
    </location>
</feature>
<dbReference type="OrthoDB" id="9805239at2"/>
<dbReference type="EMBL" id="CP022657">
    <property type="protein sequence ID" value="ASS77024.1"/>
    <property type="molecule type" value="Genomic_DNA"/>
</dbReference>